<gene>
    <name evidence="2" type="ORF">RFI_11449</name>
</gene>
<dbReference type="Pfam" id="PF06218">
    <property type="entry name" value="NPR2"/>
    <property type="match status" value="1"/>
</dbReference>
<comment type="similarity">
    <text evidence="1">Belongs to the NPR2 family.</text>
</comment>
<feature type="non-terminal residue" evidence="2">
    <location>
        <position position="176"/>
    </location>
</feature>
<dbReference type="GO" id="GO:0005096">
    <property type="term" value="F:GTPase activator activity"/>
    <property type="evidence" value="ECO:0007669"/>
    <property type="project" value="TreeGrafter"/>
</dbReference>
<dbReference type="PANTHER" id="PTHR12991">
    <property type="entry name" value="NITROGEN PERMEASE REGULATOR 2/TUMOR SUPPRESSOR CANDIDATE 4"/>
    <property type="match status" value="1"/>
</dbReference>
<dbReference type="EMBL" id="ASPP01008341">
    <property type="protein sequence ID" value="ETO25688.1"/>
    <property type="molecule type" value="Genomic_DNA"/>
</dbReference>
<evidence type="ECO:0000256" key="1">
    <source>
        <dbReference type="ARBA" id="ARBA00008433"/>
    </source>
</evidence>
<dbReference type="PANTHER" id="PTHR12991:SF10">
    <property type="entry name" value="GATOR COMPLEX PROTEIN NPRL2"/>
    <property type="match status" value="1"/>
</dbReference>
<dbReference type="Proteomes" id="UP000023152">
    <property type="component" value="Unassembled WGS sequence"/>
</dbReference>
<dbReference type="GO" id="GO:0005774">
    <property type="term" value="C:vacuolar membrane"/>
    <property type="evidence" value="ECO:0007669"/>
    <property type="project" value="TreeGrafter"/>
</dbReference>
<comment type="caution">
    <text evidence="2">The sequence shown here is derived from an EMBL/GenBank/DDBJ whole genome shotgun (WGS) entry which is preliminary data.</text>
</comment>
<evidence type="ECO:0000313" key="2">
    <source>
        <dbReference type="EMBL" id="ETO25688.1"/>
    </source>
</evidence>
<dbReference type="GO" id="GO:1990130">
    <property type="term" value="C:GATOR1 complex"/>
    <property type="evidence" value="ECO:0007669"/>
    <property type="project" value="TreeGrafter"/>
</dbReference>
<dbReference type="InterPro" id="IPR009348">
    <property type="entry name" value="NPR2-like"/>
</dbReference>
<dbReference type="GO" id="GO:0010508">
    <property type="term" value="P:positive regulation of autophagy"/>
    <property type="evidence" value="ECO:0007669"/>
    <property type="project" value="TreeGrafter"/>
</dbReference>
<dbReference type="AlphaFoldDB" id="X6NIF4"/>
<accession>X6NIF4</accession>
<name>X6NIF4_RETFI</name>
<keyword evidence="3" id="KW-1185">Reference proteome</keyword>
<sequence>MKVLNYPIRIESAKYERQTFTFAFGFVIFLPNVNQQNHNYYLEMYKDTLRQLCFFFNAMENEIGYLSKQNLNIRTLDLLMLQRRQQQQPQQQFLRKQSFSLSKSSEDTITLREVLIQIFDQLALDGECSVRINDYRRITLKLDRIKCTHNYLISTNDFLNGNNDIRGDMVPILIHD</sequence>
<evidence type="ECO:0000313" key="3">
    <source>
        <dbReference type="Proteomes" id="UP000023152"/>
    </source>
</evidence>
<protein>
    <submittedName>
        <fullName evidence="2">Uncharacterized protein</fullName>
    </submittedName>
</protein>
<organism evidence="2 3">
    <name type="scientific">Reticulomyxa filosa</name>
    <dbReference type="NCBI Taxonomy" id="46433"/>
    <lineage>
        <taxon>Eukaryota</taxon>
        <taxon>Sar</taxon>
        <taxon>Rhizaria</taxon>
        <taxon>Retaria</taxon>
        <taxon>Foraminifera</taxon>
        <taxon>Monothalamids</taxon>
        <taxon>Reticulomyxidae</taxon>
        <taxon>Reticulomyxa</taxon>
    </lineage>
</organism>
<proteinExistence type="inferred from homology"/>
<reference evidence="2 3" key="1">
    <citation type="journal article" date="2013" name="Curr. Biol.">
        <title>The Genome of the Foraminiferan Reticulomyxa filosa.</title>
        <authorList>
            <person name="Glockner G."/>
            <person name="Hulsmann N."/>
            <person name="Schleicher M."/>
            <person name="Noegel A.A."/>
            <person name="Eichinger L."/>
            <person name="Gallinger C."/>
            <person name="Pawlowski J."/>
            <person name="Sierra R."/>
            <person name="Euteneuer U."/>
            <person name="Pillet L."/>
            <person name="Moustafa A."/>
            <person name="Platzer M."/>
            <person name="Groth M."/>
            <person name="Szafranski K."/>
            <person name="Schliwa M."/>
        </authorList>
    </citation>
    <scope>NUCLEOTIDE SEQUENCE [LARGE SCALE GENOMIC DNA]</scope>
</reference>
<dbReference type="GO" id="GO:1904262">
    <property type="term" value="P:negative regulation of TORC1 signaling"/>
    <property type="evidence" value="ECO:0007669"/>
    <property type="project" value="TreeGrafter"/>
</dbReference>